<feature type="compositionally biased region" description="Pro residues" evidence="1">
    <location>
        <begin position="40"/>
        <end position="49"/>
    </location>
</feature>
<dbReference type="RefSeq" id="WP_047092566.1">
    <property type="nucleotide sequence ID" value="NZ_LBHU01000001.1"/>
</dbReference>
<name>A0A0H0XRR9_9SPHN</name>
<evidence type="ECO:0000256" key="1">
    <source>
        <dbReference type="SAM" id="MobiDB-lite"/>
    </source>
</evidence>
<dbReference type="OrthoDB" id="8482143at2"/>
<feature type="region of interest" description="Disordered" evidence="1">
    <location>
        <begin position="18"/>
        <end position="66"/>
    </location>
</feature>
<proteinExistence type="predicted"/>
<keyword evidence="3" id="KW-1185">Reference proteome</keyword>
<comment type="caution">
    <text evidence="2">The sequence shown here is derived from an EMBL/GenBank/DDBJ whole genome shotgun (WGS) entry which is preliminary data.</text>
</comment>
<dbReference type="Proteomes" id="UP000053455">
    <property type="component" value="Unassembled WGS sequence"/>
</dbReference>
<organism evidence="2 3">
    <name type="scientific">Aurantiacibacter marinus</name>
    <dbReference type="NCBI Taxonomy" id="874156"/>
    <lineage>
        <taxon>Bacteria</taxon>
        <taxon>Pseudomonadati</taxon>
        <taxon>Pseudomonadota</taxon>
        <taxon>Alphaproteobacteria</taxon>
        <taxon>Sphingomonadales</taxon>
        <taxon>Erythrobacteraceae</taxon>
        <taxon>Aurantiacibacter</taxon>
    </lineage>
</organism>
<accession>A0A0H0XRR9</accession>
<dbReference type="PROSITE" id="PS51257">
    <property type="entry name" value="PROKAR_LIPOPROTEIN"/>
    <property type="match status" value="1"/>
</dbReference>
<sequence length="146" mass="15398">MRLIPILLTATLLSACVSTPQRQQAPPPPPRPDATTQVPPTRPSGPPPGSVGGMPAPQIMEGPGLGGIIREEAGTLQRRFGQPRLDVVEGDMRKLQFAGEACVLDVFLYPLAQGAVPVATWVEARRASDGAAVDRLACIQALSRSQ</sequence>
<evidence type="ECO:0008006" key="4">
    <source>
        <dbReference type="Google" id="ProtNLM"/>
    </source>
</evidence>
<protein>
    <recommendedName>
        <fullName evidence="4">Lipoprotein</fullName>
    </recommendedName>
</protein>
<gene>
    <name evidence="2" type="ORF">AAV99_03975</name>
</gene>
<dbReference type="EMBL" id="LBHU01000001">
    <property type="protein sequence ID" value="KLI64701.1"/>
    <property type="molecule type" value="Genomic_DNA"/>
</dbReference>
<evidence type="ECO:0000313" key="2">
    <source>
        <dbReference type="EMBL" id="KLI64701.1"/>
    </source>
</evidence>
<dbReference type="AlphaFoldDB" id="A0A0H0XRR9"/>
<dbReference type="STRING" id="874156.GCA_001021555_00483"/>
<evidence type="ECO:0000313" key="3">
    <source>
        <dbReference type="Proteomes" id="UP000053455"/>
    </source>
</evidence>
<dbReference type="PATRIC" id="fig|874156.12.peg.828"/>
<reference evidence="2 3" key="1">
    <citation type="submission" date="2015-04" db="EMBL/GenBank/DDBJ databases">
        <title>The draft genome sequence of Erythrobacter marinus HWDM-33.</title>
        <authorList>
            <person name="Zhuang L."/>
            <person name="Liu Y."/>
            <person name="Shao Z."/>
        </authorList>
    </citation>
    <scope>NUCLEOTIDE SEQUENCE [LARGE SCALE GENOMIC DNA]</scope>
    <source>
        <strain evidence="2 3">HWDM-33</strain>
    </source>
</reference>